<evidence type="ECO:0000256" key="1">
    <source>
        <dbReference type="SAM" id="MobiDB-lite"/>
    </source>
</evidence>
<protein>
    <submittedName>
        <fullName evidence="2">Uncharacterized protein</fullName>
    </submittedName>
</protein>
<feature type="region of interest" description="Disordered" evidence="1">
    <location>
        <begin position="1"/>
        <end position="30"/>
    </location>
</feature>
<dbReference type="EMBL" id="GBXM01106212">
    <property type="protein sequence ID" value="JAH02365.1"/>
    <property type="molecule type" value="Transcribed_RNA"/>
</dbReference>
<sequence length="30" mass="3225">MDLREQGLGSPAPGRESHPLTSHVRAALKL</sequence>
<reference evidence="2" key="1">
    <citation type="submission" date="2014-11" db="EMBL/GenBank/DDBJ databases">
        <authorList>
            <person name="Amaro Gonzalez C."/>
        </authorList>
    </citation>
    <scope>NUCLEOTIDE SEQUENCE</scope>
</reference>
<reference evidence="2" key="2">
    <citation type="journal article" date="2015" name="Fish Shellfish Immunol.">
        <title>Early steps in the European eel (Anguilla anguilla)-Vibrio vulnificus interaction in the gills: Role of the RtxA13 toxin.</title>
        <authorList>
            <person name="Callol A."/>
            <person name="Pajuelo D."/>
            <person name="Ebbesson L."/>
            <person name="Teles M."/>
            <person name="MacKenzie S."/>
            <person name="Amaro C."/>
        </authorList>
    </citation>
    <scope>NUCLEOTIDE SEQUENCE</scope>
</reference>
<dbReference type="EMBL" id="GBXM01095331">
    <property type="protein sequence ID" value="JAH13246.1"/>
    <property type="molecule type" value="Transcribed_RNA"/>
</dbReference>
<organism evidence="2">
    <name type="scientific">Anguilla anguilla</name>
    <name type="common">European freshwater eel</name>
    <name type="synonym">Muraena anguilla</name>
    <dbReference type="NCBI Taxonomy" id="7936"/>
    <lineage>
        <taxon>Eukaryota</taxon>
        <taxon>Metazoa</taxon>
        <taxon>Chordata</taxon>
        <taxon>Craniata</taxon>
        <taxon>Vertebrata</taxon>
        <taxon>Euteleostomi</taxon>
        <taxon>Actinopterygii</taxon>
        <taxon>Neopterygii</taxon>
        <taxon>Teleostei</taxon>
        <taxon>Anguilliformes</taxon>
        <taxon>Anguillidae</taxon>
        <taxon>Anguilla</taxon>
    </lineage>
</organism>
<name>A0A0E9Q8R2_ANGAN</name>
<evidence type="ECO:0000313" key="2">
    <source>
        <dbReference type="EMBL" id="JAH13246.1"/>
    </source>
</evidence>
<dbReference type="AlphaFoldDB" id="A0A0E9Q8R2"/>
<accession>A0A0E9Q8R2</accession>
<proteinExistence type="predicted"/>